<comment type="catalytic activity">
    <reaction evidence="1">
        <text>S-ubiquitinyl-[E2 ubiquitin-conjugating enzyme]-L-cysteine + [acceptor protein]-L-lysine = [E2 ubiquitin-conjugating enzyme]-L-cysteine + N(6)-ubiquitinyl-[acceptor protein]-L-lysine.</text>
        <dbReference type="EC" id="2.3.2.27"/>
    </reaction>
</comment>
<dbReference type="InterPro" id="IPR053238">
    <property type="entry name" value="RING-H2_zinc_finger"/>
</dbReference>
<dbReference type="Gene3D" id="3.30.40.10">
    <property type="entry name" value="Zinc/RING finger domain, C3HC4 (zinc finger)"/>
    <property type="match status" value="1"/>
</dbReference>
<dbReference type="EC" id="2.3.2.27" evidence="2"/>
<protein>
    <recommendedName>
        <fullName evidence="2">RING-type E3 ubiquitin transferase</fullName>
        <ecNumber evidence="2">2.3.2.27</ecNumber>
    </recommendedName>
</protein>
<feature type="transmembrane region" description="Helical" evidence="9">
    <location>
        <begin position="12"/>
        <end position="31"/>
    </location>
</feature>
<evidence type="ECO:0000256" key="6">
    <source>
        <dbReference type="ARBA" id="ARBA00022833"/>
    </source>
</evidence>
<dbReference type="Proteomes" id="UP000813463">
    <property type="component" value="Chromosome 4"/>
</dbReference>
<evidence type="ECO:0000256" key="7">
    <source>
        <dbReference type="ARBA" id="ARBA00024209"/>
    </source>
</evidence>
<dbReference type="InterPro" id="IPR001841">
    <property type="entry name" value="Znf_RING"/>
</dbReference>
<evidence type="ECO:0000256" key="8">
    <source>
        <dbReference type="PROSITE-ProRule" id="PRU00175"/>
    </source>
</evidence>
<evidence type="ECO:0000256" key="4">
    <source>
        <dbReference type="ARBA" id="ARBA00022771"/>
    </source>
</evidence>
<keyword evidence="5" id="KW-0833">Ubl conjugation pathway</keyword>
<organism evidence="11 12">
    <name type="scientific">Spinacia oleracea</name>
    <name type="common">Spinach</name>
    <dbReference type="NCBI Taxonomy" id="3562"/>
    <lineage>
        <taxon>Eukaryota</taxon>
        <taxon>Viridiplantae</taxon>
        <taxon>Streptophyta</taxon>
        <taxon>Embryophyta</taxon>
        <taxon>Tracheophyta</taxon>
        <taxon>Spermatophyta</taxon>
        <taxon>Magnoliopsida</taxon>
        <taxon>eudicotyledons</taxon>
        <taxon>Gunneridae</taxon>
        <taxon>Pentapetalae</taxon>
        <taxon>Caryophyllales</taxon>
        <taxon>Chenopodiaceae</taxon>
        <taxon>Chenopodioideae</taxon>
        <taxon>Anserineae</taxon>
        <taxon>Spinacia</taxon>
    </lineage>
</organism>
<comment type="similarity">
    <text evidence="7">Belongs to the RING-type zinc finger family. ATL subfamily.</text>
</comment>
<dbReference type="SMART" id="SM00184">
    <property type="entry name" value="RING"/>
    <property type="match status" value="1"/>
</dbReference>
<keyword evidence="11" id="KW-1185">Reference proteome</keyword>
<keyword evidence="4 8" id="KW-0863">Zinc-finger</keyword>
<evidence type="ECO:0000259" key="10">
    <source>
        <dbReference type="PROSITE" id="PS50089"/>
    </source>
</evidence>
<evidence type="ECO:0000256" key="3">
    <source>
        <dbReference type="ARBA" id="ARBA00022723"/>
    </source>
</evidence>
<proteinExistence type="inferred from homology"/>
<keyword evidence="6" id="KW-0862">Zinc</keyword>
<evidence type="ECO:0000256" key="2">
    <source>
        <dbReference type="ARBA" id="ARBA00012483"/>
    </source>
</evidence>
<sequence>MIFLYSKKYYNVSRFFIILIIFSFFHPRILVRAQYNEYIHGRRRTSESSWGALNEGLLIVVSVVLLVVVYYLVARSCLNRHRGRSAQETAPRAQVGLDSSVLETFPVIVYPNVSGLGVDKGPSECAVCLSLFEENEKLRMLPKCKHVFHLDCVNRWLAGHTTCPFCRDDLAPPPQPVGSTQIGPGCVDGSGSRSGVEANVAANNMV</sequence>
<dbReference type="PANTHER" id="PTHR14155:SF632">
    <property type="entry name" value="RING-H2 FINGER PROTEIN ATL17-RELATED"/>
    <property type="match status" value="1"/>
</dbReference>
<accession>A0ABM3QGI2</accession>
<name>A0ABM3QGI2_SPIOL</name>
<reference evidence="12" key="2">
    <citation type="submission" date="2025-08" db="UniProtKB">
        <authorList>
            <consortium name="RefSeq"/>
        </authorList>
    </citation>
    <scope>IDENTIFICATION</scope>
    <source>
        <tissue evidence="12">Leaf</tissue>
    </source>
</reference>
<keyword evidence="9" id="KW-0812">Transmembrane</keyword>
<dbReference type="PROSITE" id="PS50089">
    <property type="entry name" value="ZF_RING_2"/>
    <property type="match status" value="1"/>
</dbReference>
<evidence type="ECO:0000256" key="5">
    <source>
        <dbReference type="ARBA" id="ARBA00022786"/>
    </source>
</evidence>
<evidence type="ECO:0000256" key="9">
    <source>
        <dbReference type="SAM" id="Phobius"/>
    </source>
</evidence>
<feature type="transmembrane region" description="Helical" evidence="9">
    <location>
        <begin position="52"/>
        <end position="73"/>
    </location>
</feature>
<keyword evidence="9" id="KW-0472">Membrane</keyword>
<evidence type="ECO:0000256" key="1">
    <source>
        <dbReference type="ARBA" id="ARBA00000900"/>
    </source>
</evidence>
<evidence type="ECO:0000313" key="12">
    <source>
        <dbReference type="RefSeq" id="XP_056682454.1"/>
    </source>
</evidence>
<dbReference type="RefSeq" id="XP_056682454.1">
    <property type="nucleotide sequence ID" value="XM_056826476.1"/>
</dbReference>
<dbReference type="Pfam" id="PF13639">
    <property type="entry name" value="zf-RING_2"/>
    <property type="match status" value="1"/>
</dbReference>
<dbReference type="CDD" id="cd16461">
    <property type="entry name" value="RING-H2_EL5-like"/>
    <property type="match status" value="1"/>
</dbReference>
<feature type="domain" description="RING-type" evidence="10">
    <location>
        <begin position="125"/>
        <end position="167"/>
    </location>
</feature>
<keyword evidence="9" id="KW-1133">Transmembrane helix</keyword>
<dbReference type="GeneID" id="130459245"/>
<evidence type="ECO:0000313" key="11">
    <source>
        <dbReference type="Proteomes" id="UP000813463"/>
    </source>
</evidence>
<dbReference type="SUPFAM" id="SSF57850">
    <property type="entry name" value="RING/U-box"/>
    <property type="match status" value="1"/>
</dbReference>
<reference evidence="11" key="1">
    <citation type="journal article" date="2021" name="Nat. Commun.">
        <title>Genomic analyses provide insights into spinach domestication and the genetic basis of agronomic traits.</title>
        <authorList>
            <person name="Cai X."/>
            <person name="Sun X."/>
            <person name="Xu C."/>
            <person name="Sun H."/>
            <person name="Wang X."/>
            <person name="Ge C."/>
            <person name="Zhang Z."/>
            <person name="Wang Q."/>
            <person name="Fei Z."/>
            <person name="Jiao C."/>
            <person name="Wang Q."/>
        </authorList>
    </citation>
    <scope>NUCLEOTIDE SEQUENCE [LARGE SCALE GENOMIC DNA]</scope>
    <source>
        <strain evidence="11">cv. Varoflay</strain>
    </source>
</reference>
<dbReference type="PANTHER" id="PTHR14155">
    <property type="entry name" value="RING FINGER DOMAIN-CONTAINING"/>
    <property type="match status" value="1"/>
</dbReference>
<keyword evidence="3" id="KW-0479">Metal-binding</keyword>
<gene>
    <name evidence="12" type="primary">LOC130459245</name>
</gene>
<dbReference type="InterPro" id="IPR013083">
    <property type="entry name" value="Znf_RING/FYVE/PHD"/>
</dbReference>